<name>A0A0N9IAU8_9PSEU</name>
<keyword evidence="2" id="KW-1133">Transmembrane helix</keyword>
<protein>
    <submittedName>
        <fullName evidence="4">Integrase</fullName>
    </submittedName>
</protein>
<reference evidence="4 5" key="1">
    <citation type="submission" date="2015-07" db="EMBL/GenBank/DDBJ databases">
        <title>Genome sequencing of Kibdelosporangium phytohabitans.</title>
        <authorList>
            <person name="Qin S."/>
            <person name="Xing K."/>
        </authorList>
    </citation>
    <scope>NUCLEOTIDE SEQUENCE [LARGE SCALE GENOMIC DNA]</scope>
    <source>
        <strain evidence="4 5">KLBMP1111</strain>
    </source>
</reference>
<dbReference type="PANTHER" id="PTHR47515">
    <property type="entry name" value="LOW CALCIUM RESPONSE LOCUS PROTEIN T"/>
    <property type="match status" value="1"/>
</dbReference>
<feature type="domain" description="Integrase catalytic" evidence="3">
    <location>
        <begin position="158"/>
        <end position="333"/>
    </location>
</feature>
<dbReference type="PROSITE" id="PS50994">
    <property type="entry name" value="INTEGRASE"/>
    <property type="match status" value="1"/>
</dbReference>
<sequence length="357" mass="41527">MLTNVLFRLIYLITVRLVGWLALLLRRSATKDVEILVLRHEVSVLRRQVGRPRPEWPDRAILSALTRLLPRELRRHRIATPGTLLAWHRRLITRTWTYPNPPGRPPITDELRELIVRLAQENPRWGHRRVQGELARLGHHIGAGRIRRILAAARIGPAPRQPDTSWRTFLRAQATGLLATDFFHLDTISLRRLYVLFVMEVRTRRVHILGATAHPTAAWTTQAARNLLMTLDERISSFQFLIRDRDTKYATSFDAVFASEGIDTVKSPPRTPRANCYAERFVRTVRSECTDQMLIYNERHAITVLEQFVRHYNDHRPHQAREQRPPNHEPAVLISLDDPIRRHRVLGGVINEYRRAA</sequence>
<keyword evidence="2" id="KW-0472">Membrane</keyword>
<dbReference type="KEGG" id="kphy:AOZ06_40050"/>
<dbReference type="Gene3D" id="3.30.420.10">
    <property type="entry name" value="Ribonuclease H-like superfamily/Ribonuclease H"/>
    <property type="match status" value="1"/>
</dbReference>
<gene>
    <name evidence="4" type="ORF">AOZ06_40050</name>
</gene>
<dbReference type="InterPro" id="IPR012337">
    <property type="entry name" value="RNaseH-like_sf"/>
</dbReference>
<dbReference type="AlphaFoldDB" id="A0A0N9IAU8"/>
<keyword evidence="2" id="KW-0812">Transmembrane</keyword>
<accession>A0A0N9IAU8</accession>
<dbReference type="PANTHER" id="PTHR47515:SF1">
    <property type="entry name" value="BLR2054 PROTEIN"/>
    <property type="match status" value="1"/>
</dbReference>
<evidence type="ECO:0000256" key="1">
    <source>
        <dbReference type="ARBA" id="ARBA00002286"/>
    </source>
</evidence>
<dbReference type="InterPro" id="IPR001584">
    <property type="entry name" value="Integrase_cat-core"/>
</dbReference>
<comment type="function">
    <text evidence="1">Involved in the transposition of the insertion sequence.</text>
</comment>
<dbReference type="GO" id="GO:0015074">
    <property type="term" value="P:DNA integration"/>
    <property type="evidence" value="ECO:0007669"/>
    <property type="project" value="InterPro"/>
</dbReference>
<dbReference type="Pfam" id="PF13276">
    <property type="entry name" value="HTH_21"/>
    <property type="match status" value="1"/>
</dbReference>
<dbReference type="InterPro" id="IPR036397">
    <property type="entry name" value="RNaseH_sf"/>
</dbReference>
<dbReference type="InterPro" id="IPR025948">
    <property type="entry name" value="HTH-like_dom"/>
</dbReference>
<dbReference type="Proteomes" id="UP000063699">
    <property type="component" value="Chromosome"/>
</dbReference>
<dbReference type="STRING" id="860235.AOZ06_40050"/>
<organism evidence="4 5">
    <name type="scientific">Kibdelosporangium phytohabitans</name>
    <dbReference type="NCBI Taxonomy" id="860235"/>
    <lineage>
        <taxon>Bacteria</taxon>
        <taxon>Bacillati</taxon>
        <taxon>Actinomycetota</taxon>
        <taxon>Actinomycetes</taxon>
        <taxon>Pseudonocardiales</taxon>
        <taxon>Pseudonocardiaceae</taxon>
        <taxon>Kibdelosporangium</taxon>
    </lineage>
</organism>
<evidence type="ECO:0000313" key="5">
    <source>
        <dbReference type="Proteomes" id="UP000063699"/>
    </source>
</evidence>
<feature type="transmembrane region" description="Helical" evidence="2">
    <location>
        <begin position="6"/>
        <end position="25"/>
    </location>
</feature>
<dbReference type="Pfam" id="PF13683">
    <property type="entry name" value="rve_3"/>
    <property type="match status" value="1"/>
</dbReference>
<dbReference type="GO" id="GO:0003676">
    <property type="term" value="F:nucleic acid binding"/>
    <property type="evidence" value="ECO:0007669"/>
    <property type="project" value="InterPro"/>
</dbReference>
<dbReference type="RefSeq" id="WP_054294132.1">
    <property type="nucleotide sequence ID" value="NZ_CP012752.1"/>
</dbReference>
<evidence type="ECO:0000313" key="4">
    <source>
        <dbReference type="EMBL" id="ALG12236.1"/>
    </source>
</evidence>
<evidence type="ECO:0000256" key="2">
    <source>
        <dbReference type="SAM" id="Phobius"/>
    </source>
</evidence>
<proteinExistence type="predicted"/>
<dbReference type="SUPFAM" id="SSF53098">
    <property type="entry name" value="Ribonuclease H-like"/>
    <property type="match status" value="1"/>
</dbReference>
<evidence type="ECO:0000259" key="3">
    <source>
        <dbReference type="PROSITE" id="PS50994"/>
    </source>
</evidence>
<dbReference type="EMBL" id="CP012752">
    <property type="protein sequence ID" value="ALG12236.1"/>
    <property type="molecule type" value="Genomic_DNA"/>
</dbReference>
<keyword evidence="5" id="KW-1185">Reference proteome</keyword>